<accession>A0A0G4GWT8</accession>
<reference evidence="2" key="1">
    <citation type="submission" date="2014-11" db="EMBL/GenBank/DDBJ databases">
        <authorList>
            <person name="Otto D Thomas"/>
            <person name="Naeem Raeece"/>
        </authorList>
    </citation>
    <scope>NUCLEOTIDE SEQUENCE</scope>
</reference>
<organism evidence="2">
    <name type="scientific">Chromera velia CCMP2878</name>
    <dbReference type="NCBI Taxonomy" id="1169474"/>
    <lineage>
        <taxon>Eukaryota</taxon>
        <taxon>Sar</taxon>
        <taxon>Alveolata</taxon>
        <taxon>Colpodellida</taxon>
        <taxon>Chromeraceae</taxon>
        <taxon>Chromera</taxon>
    </lineage>
</organism>
<feature type="region of interest" description="Disordered" evidence="1">
    <location>
        <begin position="1"/>
        <end position="21"/>
    </location>
</feature>
<name>A0A0G4GWT8_9ALVE</name>
<evidence type="ECO:0000313" key="2">
    <source>
        <dbReference type="EMBL" id="CEM35422.1"/>
    </source>
</evidence>
<dbReference type="EMBL" id="CDMZ01001632">
    <property type="protein sequence ID" value="CEM35422.1"/>
    <property type="molecule type" value="Genomic_DNA"/>
</dbReference>
<sequence>MIKGLPPSSLVPQESPNVDLPTESLRSRFDVPVISITIAATASVAVLSSSSAAAAAAVPSLSPEDSFLRKWPRIPEAQEG</sequence>
<proteinExistence type="predicted"/>
<gene>
    <name evidence="2" type="ORF">Cvel_23717</name>
</gene>
<dbReference type="VEuPathDB" id="CryptoDB:Cvel_23717"/>
<evidence type="ECO:0000256" key="1">
    <source>
        <dbReference type="SAM" id="MobiDB-lite"/>
    </source>
</evidence>
<protein>
    <submittedName>
        <fullName evidence="2">Uncharacterized protein</fullName>
    </submittedName>
</protein>
<dbReference type="AlphaFoldDB" id="A0A0G4GWT8"/>